<feature type="compositionally biased region" description="Polar residues" evidence="2">
    <location>
        <begin position="330"/>
        <end position="343"/>
    </location>
</feature>
<accession>A0AAW0U964</accession>
<keyword evidence="5" id="KW-1185">Reference proteome</keyword>
<reference evidence="4 5" key="1">
    <citation type="submission" date="2023-03" db="EMBL/GenBank/DDBJ databases">
        <title>High-quality genome of Scylla paramamosain provides insights in environmental adaptation.</title>
        <authorList>
            <person name="Zhang L."/>
        </authorList>
    </citation>
    <scope>NUCLEOTIDE SEQUENCE [LARGE SCALE GENOMIC DNA]</scope>
    <source>
        <strain evidence="4">LZ_2023a</strain>
        <tissue evidence="4">Muscle</tissue>
    </source>
</reference>
<feature type="region of interest" description="Disordered" evidence="2">
    <location>
        <begin position="713"/>
        <end position="742"/>
    </location>
</feature>
<evidence type="ECO:0000259" key="3">
    <source>
        <dbReference type="Pfam" id="PF13679"/>
    </source>
</evidence>
<evidence type="ECO:0000256" key="2">
    <source>
        <dbReference type="SAM" id="MobiDB-lite"/>
    </source>
</evidence>
<feature type="compositionally biased region" description="Basic residues" evidence="2">
    <location>
        <begin position="219"/>
        <end position="229"/>
    </location>
</feature>
<proteinExistence type="predicted"/>
<dbReference type="SUPFAM" id="SSF53335">
    <property type="entry name" value="S-adenosyl-L-methionine-dependent methyltransferases"/>
    <property type="match status" value="1"/>
</dbReference>
<feature type="region of interest" description="Disordered" evidence="2">
    <location>
        <begin position="324"/>
        <end position="343"/>
    </location>
</feature>
<keyword evidence="1" id="KW-0175">Coiled coil</keyword>
<organism evidence="4 5">
    <name type="scientific">Scylla paramamosain</name>
    <name type="common">Mud crab</name>
    <dbReference type="NCBI Taxonomy" id="85552"/>
    <lineage>
        <taxon>Eukaryota</taxon>
        <taxon>Metazoa</taxon>
        <taxon>Ecdysozoa</taxon>
        <taxon>Arthropoda</taxon>
        <taxon>Crustacea</taxon>
        <taxon>Multicrustacea</taxon>
        <taxon>Malacostraca</taxon>
        <taxon>Eumalacostraca</taxon>
        <taxon>Eucarida</taxon>
        <taxon>Decapoda</taxon>
        <taxon>Pleocyemata</taxon>
        <taxon>Brachyura</taxon>
        <taxon>Eubrachyura</taxon>
        <taxon>Portunoidea</taxon>
        <taxon>Portunidae</taxon>
        <taxon>Portuninae</taxon>
        <taxon>Scylla</taxon>
    </lineage>
</organism>
<comment type="caution">
    <text evidence="4">The sequence shown here is derived from an EMBL/GenBank/DDBJ whole genome shotgun (WGS) entry which is preliminary data.</text>
</comment>
<feature type="compositionally biased region" description="Basic and acidic residues" evidence="2">
    <location>
        <begin position="239"/>
        <end position="261"/>
    </location>
</feature>
<dbReference type="InterPro" id="IPR029063">
    <property type="entry name" value="SAM-dependent_MTases_sf"/>
</dbReference>
<feature type="compositionally biased region" description="Basic and acidic residues" evidence="2">
    <location>
        <begin position="439"/>
        <end position="449"/>
    </location>
</feature>
<name>A0AAW0U964_SCYPA</name>
<feature type="coiled-coil region" evidence="1">
    <location>
        <begin position="612"/>
        <end position="639"/>
    </location>
</feature>
<protein>
    <recommendedName>
        <fullName evidence="3">Methyltransferase domain-containing protein</fullName>
    </recommendedName>
</protein>
<dbReference type="PANTHER" id="PTHR12496">
    <property type="entry name" value="CGI-41 METHYLTRANSFERASE"/>
    <property type="match status" value="1"/>
</dbReference>
<feature type="region of interest" description="Disordered" evidence="2">
    <location>
        <begin position="439"/>
        <end position="519"/>
    </location>
</feature>
<sequence>MASLQQVNEALGQVVTFLAPLVPLIGCHMVDFLTLRHWDNLLSPQIQHDLLSLPASVLHQLPSATLPHAWNHAEAGSSEPWNVSSSDLPTFLSQVRRHCPAALGVTTPIEQILDQYGSAEISVLPMKGIMSHKKTHEVEVMAQVIARLAKGQGVNWLVDLGSGRGYLTSSLVLQYGRQVVAIDSSSSNTSSALVRNTKLKRLWDNMMQTRQHRAEGRPVKKGKTRRKKVVAQQQQQQQQREEEQERKLEDTRDQDAGRYEESPPVNHSGCFFGVTKFITDDTDLLELVRGAVGSEKVERNGIDSVLEKIMSGTRRQVEGIEDASDALPHPQNTLEGQTCTTTPAPVEDPSLADTNFLVDETSLLGLVGLHTCGNLASSSLRLFVANPRVHFLCNVGCCYHLLEEEFSKNTYNQRKTQDEDRASASSPLRKEICELKHTEEEHHLRKQEHNAPQSSTNHDERDVHSTGLSHTTKESAVPPTTEREGCSPPKQSSRVEKQQDPPVPETISRGGQDEGDIDPLHPSRIPNLGHGFPLSSFLRERRFSLGRNSRMLSSQATDRLTQGNISGPDSLYWRALLQMVLVDKLGDISELSHVGRLSGKCQTFTEYARVAIARLGVSINVTEEELEEYDRKHSNTKDKLERFFLLRASVAAVVEGAMLLDRLAFLCEQEDVSAYLVPLFDPITSPRCHALLAVRATAPQSGPEELQHVVEHRTGGASVNSSTEHKAESTPSSFGKQREQDWDRGLRESITTPAKHRTVVAVLCCVLQDNFIDNYRMLRKQLCILTLIFCSPLTINVAHSRQQDVEAVRQDSDG</sequence>
<evidence type="ECO:0000313" key="4">
    <source>
        <dbReference type="EMBL" id="KAK8395903.1"/>
    </source>
</evidence>
<dbReference type="PANTHER" id="PTHR12496:SF9">
    <property type="entry name" value="METHYLTRANSFERASE-LIKE PROTEIN 25-RELATED"/>
    <property type="match status" value="1"/>
</dbReference>
<feature type="region of interest" description="Disordered" evidence="2">
    <location>
        <begin position="209"/>
        <end position="265"/>
    </location>
</feature>
<dbReference type="AlphaFoldDB" id="A0AAW0U964"/>
<dbReference type="Proteomes" id="UP001487740">
    <property type="component" value="Unassembled WGS sequence"/>
</dbReference>
<feature type="domain" description="Methyltransferase" evidence="3">
    <location>
        <begin position="133"/>
        <end position="404"/>
    </location>
</feature>
<evidence type="ECO:0000256" key="1">
    <source>
        <dbReference type="SAM" id="Coils"/>
    </source>
</evidence>
<gene>
    <name evidence="4" type="ORF">O3P69_005792</name>
</gene>
<dbReference type="InterPro" id="IPR052220">
    <property type="entry name" value="METTL25"/>
</dbReference>
<dbReference type="InterPro" id="IPR025714">
    <property type="entry name" value="Methyltranfer_dom"/>
</dbReference>
<evidence type="ECO:0000313" key="5">
    <source>
        <dbReference type="Proteomes" id="UP001487740"/>
    </source>
</evidence>
<dbReference type="EMBL" id="JARAKH010000017">
    <property type="protein sequence ID" value="KAK8395903.1"/>
    <property type="molecule type" value="Genomic_DNA"/>
</dbReference>
<dbReference type="Pfam" id="PF13679">
    <property type="entry name" value="Methyltransf_32"/>
    <property type="match status" value="1"/>
</dbReference>